<evidence type="ECO:0000259" key="3">
    <source>
        <dbReference type="Pfam" id="PF13559"/>
    </source>
</evidence>
<name>A0A919MGV5_9ACTN</name>
<keyword evidence="2" id="KW-0812">Transmembrane</keyword>
<dbReference type="Pfam" id="PF13559">
    <property type="entry name" value="DUF4129"/>
    <property type="match status" value="1"/>
</dbReference>
<gene>
    <name evidence="4" type="ORF">Acy02nite_85220</name>
</gene>
<evidence type="ECO:0000256" key="1">
    <source>
        <dbReference type="SAM" id="MobiDB-lite"/>
    </source>
</evidence>
<reference evidence="4" key="1">
    <citation type="submission" date="2021-01" db="EMBL/GenBank/DDBJ databases">
        <title>Whole genome shotgun sequence of Actinoplanes cyaneus NBRC 14990.</title>
        <authorList>
            <person name="Komaki H."/>
            <person name="Tamura T."/>
        </authorList>
    </citation>
    <scope>NUCLEOTIDE SEQUENCE</scope>
    <source>
        <strain evidence="4">NBRC 14990</strain>
    </source>
</reference>
<dbReference type="AlphaFoldDB" id="A0A919MGV5"/>
<evidence type="ECO:0000313" key="5">
    <source>
        <dbReference type="Proteomes" id="UP000619479"/>
    </source>
</evidence>
<feature type="domain" description="Protein-glutamine gamma-glutamyltransferase-like C-terminal" evidence="3">
    <location>
        <begin position="129"/>
        <end position="196"/>
    </location>
</feature>
<accession>A0A919MGV5</accession>
<keyword evidence="2" id="KW-1133">Transmembrane helix</keyword>
<dbReference type="Proteomes" id="UP000619479">
    <property type="component" value="Unassembled WGS sequence"/>
</dbReference>
<evidence type="ECO:0000256" key="2">
    <source>
        <dbReference type="SAM" id="Phobius"/>
    </source>
</evidence>
<feature type="transmembrane region" description="Helical" evidence="2">
    <location>
        <begin position="20"/>
        <end position="39"/>
    </location>
</feature>
<dbReference type="EMBL" id="BOMH01000078">
    <property type="protein sequence ID" value="GID70641.1"/>
    <property type="molecule type" value="Genomic_DNA"/>
</dbReference>
<keyword evidence="2" id="KW-0472">Membrane</keyword>
<comment type="caution">
    <text evidence="4">The sequence shown here is derived from an EMBL/GenBank/DDBJ whole genome shotgun (WGS) entry which is preliminary data.</text>
</comment>
<organism evidence="4 5">
    <name type="scientific">Actinoplanes cyaneus</name>
    <dbReference type="NCBI Taxonomy" id="52696"/>
    <lineage>
        <taxon>Bacteria</taxon>
        <taxon>Bacillati</taxon>
        <taxon>Actinomycetota</taxon>
        <taxon>Actinomycetes</taxon>
        <taxon>Micromonosporales</taxon>
        <taxon>Micromonosporaceae</taxon>
        <taxon>Actinoplanes</taxon>
    </lineage>
</organism>
<feature type="region of interest" description="Disordered" evidence="1">
    <location>
        <begin position="80"/>
        <end position="111"/>
    </location>
</feature>
<keyword evidence="5" id="KW-1185">Reference proteome</keyword>
<dbReference type="InterPro" id="IPR025403">
    <property type="entry name" value="TgpA-like_C"/>
</dbReference>
<proteinExistence type="predicted"/>
<evidence type="ECO:0000313" key="4">
    <source>
        <dbReference type="EMBL" id="GID70641.1"/>
    </source>
</evidence>
<dbReference type="RefSeq" id="WP_203754739.1">
    <property type="nucleotide sequence ID" value="NZ_BAAAUC010000057.1"/>
</dbReference>
<sequence length="212" mass="23856">MTRFYDGLVAWLFDRLSPQLTLLILLALTGLVAALWYWYPAWVPRRMPRLRFTLPRLRLPRWRFPRVRLSWRLPRWRRKPKAKPRPKAQPVPEAVEPDAVEPPPSGNGLSLADRLAAEGRFAEAIRERLRETVSDLTRAGVIKPEPGTTALELTADAAARRPVVGAPLDGATAIFSEIWYGRREASPGHDARMRTLTAEVRSSLTGPPGGVE</sequence>
<protein>
    <recommendedName>
        <fullName evidence="3">Protein-glutamine gamma-glutamyltransferase-like C-terminal domain-containing protein</fullName>
    </recommendedName>
</protein>